<name>D1NW54_9BIFI</name>
<dbReference type="AlphaFoldDB" id="D1NW54"/>
<protein>
    <submittedName>
        <fullName evidence="1">Uncharacterized protein</fullName>
    </submittedName>
</protein>
<sequence>MLQYGRVAADCSSACVPVWLLATGYWQLATPLAACCAACHTSSALRLQLFGCSAARLAR</sequence>
<evidence type="ECO:0000313" key="1">
    <source>
        <dbReference type="EMBL" id="EFA22340.1"/>
    </source>
</evidence>
<evidence type="ECO:0000313" key="2">
    <source>
        <dbReference type="Proteomes" id="UP000003656"/>
    </source>
</evidence>
<proteinExistence type="predicted"/>
<accession>D1NW54</accession>
<gene>
    <name evidence="1" type="ORF">BIFGAL_04100</name>
</gene>
<dbReference type="Proteomes" id="UP000003656">
    <property type="component" value="Unassembled WGS sequence"/>
</dbReference>
<organism evidence="1 2">
    <name type="scientific">Bifidobacterium gallicum DSM 20093 = LMG 11596</name>
    <dbReference type="NCBI Taxonomy" id="561180"/>
    <lineage>
        <taxon>Bacteria</taxon>
        <taxon>Bacillati</taxon>
        <taxon>Actinomycetota</taxon>
        <taxon>Actinomycetes</taxon>
        <taxon>Bifidobacteriales</taxon>
        <taxon>Bifidobacteriaceae</taxon>
        <taxon>Bifidobacterium</taxon>
    </lineage>
</organism>
<reference evidence="1 2" key="1">
    <citation type="submission" date="2009-11" db="EMBL/GenBank/DDBJ databases">
        <authorList>
            <person name="Weinstock G."/>
            <person name="Sodergren E."/>
            <person name="Clifton S."/>
            <person name="Fulton L."/>
            <person name="Fulton B."/>
            <person name="Courtney L."/>
            <person name="Fronick C."/>
            <person name="Harrison M."/>
            <person name="Strong C."/>
            <person name="Farmer C."/>
            <person name="Delahaunty K."/>
            <person name="Markovic C."/>
            <person name="Hall O."/>
            <person name="Minx P."/>
            <person name="Tomlinson C."/>
            <person name="Mitreva M."/>
            <person name="Nelson J."/>
            <person name="Hou S."/>
            <person name="Wollam A."/>
            <person name="Pepin K.H."/>
            <person name="Johnson M."/>
            <person name="Bhonagiri V."/>
            <person name="Nash W.E."/>
            <person name="Warren W."/>
            <person name="Chinwalla A."/>
            <person name="Mardis E.R."/>
            <person name="Wilson R.K."/>
        </authorList>
    </citation>
    <scope>NUCLEOTIDE SEQUENCE [LARGE SCALE GENOMIC DNA]</scope>
    <source>
        <strain evidence="1 2">DSM 20093</strain>
    </source>
</reference>
<comment type="caution">
    <text evidence="1">The sequence shown here is derived from an EMBL/GenBank/DDBJ whole genome shotgun (WGS) entry which is preliminary data.</text>
</comment>
<dbReference type="EMBL" id="ABXB03000004">
    <property type="protein sequence ID" value="EFA22340.1"/>
    <property type="molecule type" value="Genomic_DNA"/>
</dbReference>